<dbReference type="AlphaFoldDB" id="A0A6V7LDY9"/>
<feature type="region of interest" description="Disordered" evidence="1">
    <location>
        <begin position="119"/>
        <end position="143"/>
    </location>
</feature>
<reference evidence="2" key="1">
    <citation type="submission" date="2020-07" db="EMBL/GenBank/DDBJ databases">
        <authorList>
            <person name="Ferguson B K."/>
        </authorList>
    </citation>
    <scope>NUCLEOTIDE SEQUENCE</scope>
    <source>
        <strain evidence="2">L06</strain>
    </source>
</reference>
<evidence type="ECO:0000256" key="1">
    <source>
        <dbReference type="SAM" id="MobiDB-lite"/>
    </source>
</evidence>
<protein>
    <submittedName>
        <fullName evidence="2">Uncharacterized protein</fullName>
    </submittedName>
</protein>
<sequence length="261" mass="29954">MLSNVKNRSDKKWQRFKNLSEATIHYMCYRAYSNEAYPDSDASYNFKENCFFCDLALDKVHKEVHVVSSDAVRIKLLRKAGEIDDAWSKTVRDRIEGVASLTAANASYHRKCYNKFLRRKEPLDENPGRPNPQKAIKRKRNTESDGLNIEQNLRLIKMAAKIIKSDIRNKMPDLLALLTQQQDMLEQIPETLRTFVDLVMSKKSVDQNSFENKSRVILSILEANFPADDGDVEDDEEPTDEPIGTVRTRSKRQKAGDPTLG</sequence>
<evidence type="ECO:0000313" key="2">
    <source>
        <dbReference type="EMBL" id="CAD1574383.1"/>
    </source>
</evidence>
<accession>A0A6V7LDY9</accession>
<feature type="compositionally biased region" description="Acidic residues" evidence="1">
    <location>
        <begin position="228"/>
        <end position="240"/>
    </location>
</feature>
<proteinExistence type="predicted"/>
<dbReference type="EMBL" id="CADCXW020000342">
    <property type="protein sequence ID" value="CAD1574383.1"/>
    <property type="molecule type" value="Genomic_DNA"/>
</dbReference>
<name>A0A6V7LDY9_9HYME</name>
<organism evidence="2">
    <name type="scientific">Bracon brevicornis</name>
    <dbReference type="NCBI Taxonomy" id="1563983"/>
    <lineage>
        <taxon>Eukaryota</taxon>
        <taxon>Metazoa</taxon>
        <taxon>Ecdysozoa</taxon>
        <taxon>Arthropoda</taxon>
        <taxon>Hexapoda</taxon>
        <taxon>Insecta</taxon>
        <taxon>Pterygota</taxon>
        <taxon>Neoptera</taxon>
        <taxon>Endopterygota</taxon>
        <taxon>Hymenoptera</taxon>
        <taxon>Apocrita</taxon>
        <taxon>Ichneumonoidea</taxon>
        <taxon>Braconidae</taxon>
        <taxon>Braconinae</taxon>
        <taxon>Bracon</taxon>
    </lineage>
</organism>
<feature type="region of interest" description="Disordered" evidence="1">
    <location>
        <begin position="226"/>
        <end position="261"/>
    </location>
</feature>
<gene>
    <name evidence="2" type="ORF">BBRV_LOCUS103775</name>
</gene>